<feature type="compositionally biased region" description="Basic and acidic residues" evidence="2">
    <location>
        <begin position="561"/>
        <end position="575"/>
    </location>
</feature>
<comment type="caution">
    <text evidence="3">The sequence shown here is derived from an EMBL/GenBank/DDBJ whole genome shotgun (WGS) entry which is preliminary data.</text>
</comment>
<sequence length="842" mass="96713">MKSASTPVDLEKPFVKDGDADDVDVHLYRSMIGSLMYLTAFRPNIMFAVCACARFQVTPKTSHLLAVKRFFRYLKGKPTLGLWYSRDSPFELVAYTDSDYAGATQNRKSTTGGCQFLGNRLISWQCKKQTVVDTSTTEAEYVATASFCGQVLWIQNQLLDYGYNFMNTVINIDNNSPICIIENPVQHSKTKYIKIRHHFIRDCNAKNLIQMFKIHTDYNVADLLTKGFDAGRHGKRSRDTKIPQSSGPPVKVGDEAIHKELGDRMERAATTASSLEAEQDSEPIDDRSPFWKEIEVSAGNLQLNVVSLSTKDVYNKSLITLTKRVKKLENKLKLKRRSTIVNSLEDEEASLDIEDPSKQGRMIEEINQDKNVNLVKSSKQGEAHETAKHGMESDVDVSTASPQNDDDEITLTETLVNIKRSTVKDKGKAILQESEPPKKIKKRLDEREEVAAKVDQAHDIDWSDPAVIRYNTLQNRYFSVAEVRKNISIVPKDSEIEKEVMKRSCFIQKQSTEKEKEKKKDEESSKQVEEETVQKEDVIPEQVMKESSRKAEGKLKRKASKPREDKDKRQKKRDDPEKLMEYVEVISDFEEVISVTPLAFKSSIVGCKSYCKEDVGYYEIHMADGSYKTYIFFSQMLNDFDRKDLIVLYILFNEKYASTRPGFDDLMLWGDMKVMFKPNSDDAVWKNHNSQELIEWKFYYSYGVHSLMLGEVSIHMLVEKKYPLPQDTLTRMLRWKLHVNYNVTEMAYELLRFHMKAPIAPPTILPPSLVLPPSPLFDPRDFFLSEEIVPPQKRACFLSSYSTDSSSLPHVFEIGESSYVTRLERHEEQIENILNHLDELPL</sequence>
<gene>
    <name evidence="3" type="ORF">Tco_0955468</name>
</gene>
<name>A0ABQ5E7A3_9ASTR</name>
<reference evidence="3" key="1">
    <citation type="journal article" date="2022" name="Int. J. Mol. Sci.">
        <title>Draft Genome of Tanacetum Coccineum: Genomic Comparison of Closely Related Tanacetum-Family Plants.</title>
        <authorList>
            <person name="Yamashiro T."/>
            <person name="Shiraishi A."/>
            <person name="Nakayama K."/>
            <person name="Satake H."/>
        </authorList>
    </citation>
    <scope>NUCLEOTIDE SEQUENCE</scope>
</reference>
<feature type="compositionally biased region" description="Basic and acidic residues" evidence="2">
    <location>
        <begin position="511"/>
        <end position="554"/>
    </location>
</feature>
<feature type="region of interest" description="Disordered" evidence="2">
    <location>
        <begin position="231"/>
        <end position="253"/>
    </location>
</feature>
<dbReference type="Proteomes" id="UP001151760">
    <property type="component" value="Unassembled WGS sequence"/>
</dbReference>
<feature type="region of interest" description="Disordered" evidence="2">
    <location>
        <begin position="378"/>
        <end position="405"/>
    </location>
</feature>
<dbReference type="PANTHER" id="PTHR11439">
    <property type="entry name" value="GAG-POL-RELATED RETROTRANSPOSON"/>
    <property type="match status" value="1"/>
</dbReference>
<evidence type="ECO:0000256" key="1">
    <source>
        <dbReference type="SAM" id="Coils"/>
    </source>
</evidence>
<dbReference type="PANTHER" id="PTHR11439:SF495">
    <property type="entry name" value="REVERSE TRANSCRIPTASE, RNA-DEPENDENT DNA POLYMERASE-RELATED"/>
    <property type="match status" value="1"/>
</dbReference>
<accession>A0ABQ5E7A3</accession>
<dbReference type="EMBL" id="BQNB010016011">
    <property type="protein sequence ID" value="GJT46753.1"/>
    <property type="molecule type" value="Genomic_DNA"/>
</dbReference>
<keyword evidence="4" id="KW-1185">Reference proteome</keyword>
<feature type="region of interest" description="Disordered" evidence="2">
    <location>
        <begin position="510"/>
        <end position="575"/>
    </location>
</feature>
<evidence type="ECO:0000313" key="3">
    <source>
        <dbReference type="EMBL" id="GJT46753.1"/>
    </source>
</evidence>
<evidence type="ECO:0000256" key="2">
    <source>
        <dbReference type="SAM" id="MobiDB-lite"/>
    </source>
</evidence>
<feature type="compositionally biased region" description="Basic and acidic residues" evidence="2">
    <location>
        <begin position="379"/>
        <end position="392"/>
    </location>
</feature>
<proteinExistence type="predicted"/>
<keyword evidence="1" id="KW-0175">Coiled coil</keyword>
<feature type="region of interest" description="Disordered" evidence="2">
    <location>
        <begin position="265"/>
        <end position="284"/>
    </location>
</feature>
<protein>
    <submittedName>
        <fullName evidence="3">Uncharacterized protein</fullName>
    </submittedName>
</protein>
<evidence type="ECO:0000313" key="4">
    <source>
        <dbReference type="Proteomes" id="UP001151760"/>
    </source>
</evidence>
<organism evidence="3 4">
    <name type="scientific">Tanacetum coccineum</name>
    <dbReference type="NCBI Taxonomy" id="301880"/>
    <lineage>
        <taxon>Eukaryota</taxon>
        <taxon>Viridiplantae</taxon>
        <taxon>Streptophyta</taxon>
        <taxon>Embryophyta</taxon>
        <taxon>Tracheophyta</taxon>
        <taxon>Spermatophyta</taxon>
        <taxon>Magnoliopsida</taxon>
        <taxon>eudicotyledons</taxon>
        <taxon>Gunneridae</taxon>
        <taxon>Pentapetalae</taxon>
        <taxon>asterids</taxon>
        <taxon>campanulids</taxon>
        <taxon>Asterales</taxon>
        <taxon>Asteraceae</taxon>
        <taxon>Asteroideae</taxon>
        <taxon>Anthemideae</taxon>
        <taxon>Anthemidinae</taxon>
        <taxon>Tanacetum</taxon>
    </lineage>
</organism>
<feature type="coiled-coil region" evidence="1">
    <location>
        <begin position="311"/>
        <end position="338"/>
    </location>
</feature>
<dbReference type="CDD" id="cd09272">
    <property type="entry name" value="RNase_HI_RT_Ty1"/>
    <property type="match status" value="1"/>
</dbReference>
<feature type="compositionally biased region" description="Basic and acidic residues" evidence="2">
    <location>
        <begin position="231"/>
        <end position="241"/>
    </location>
</feature>
<reference evidence="3" key="2">
    <citation type="submission" date="2022-01" db="EMBL/GenBank/DDBJ databases">
        <authorList>
            <person name="Yamashiro T."/>
            <person name="Shiraishi A."/>
            <person name="Satake H."/>
            <person name="Nakayama K."/>
        </authorList>
    </citation>
    <scope>NUCLEOTIDE SEQUENCE</scope>
</reference>